<keyword evidence="4" id="KW-0862">Zinc</keyword>
<feature type="region of interest" description="Disordered" evidence="7">
    <location>
        <begin position="1"/>
        <end position="25"/>
    </location>
</feature>
<dbReference type="PROSITE" id="PS50088">
    <property type="entry name" value="ANK_REPEAT"/>
    <property type="match status" value="1"/>
</dbReference>
<evidence type="ECO:0000256" key="7">
    <source>
        <dbReference type="SAM" id="MobiDB-lite"/>
    </source>
</evidence>
<feature type="compositionally biased region" description="Polar residues" evidence="7">
    <location>
        <begin position="1"/>
        <end position="18"/>
    </location>
</feature>
<feature type="domain" description="ZZ-type" evidence="8">
    <location>
        <begin position="426"/>
        <end position="452"/>
    </location>
</feature>
<evidence type="ECO:0000256" key="1">
    <source>
        <dbReference type="ARBA" id="ARBA00022723"/>
    </source>
</evidence>
<dbReference type="InterPro" id="IPR000433">
    <property type="entry name" value="Znf_ZZ"/>
</dbReference>
<dbReference type="Pfam" id="PF00569">
    <property type="entry name" value="ZZ"/>
    <property type="match status" value="1"/>
</dbReference>
<dbReference type="InterPro" id="IPR002110">
    <property type="entry name" value="Ankyrin_rpt"/>
</dbReference>
<evidence type="ECO:0000256" key="5">
    <source>
        <dbReference type="ARBA" id="ARBA00023043"/>
    </source>
</evidence>
<dbReference type="EMBL" id="JAESDN010000003">
    <property type="protein sequence ID" value="KAG7053530.1"/>
    <property type="molecule type" value="Genomic_DNA"/>
</dbReference>
<gene>
    <name evidence="9" type="ORF">JMJ77_000617</name>
</gene>
<keyword evidence="5 6" id="KW-0040">ANK repeat</keyword>
<dbReference type="PROSITE" id="PS50297">
    <property type="entry name" value="ANK_REP_REGION"/>
    <property type="match status" value="1"/>
</dbReference>
<keyword evidence="2" id="KW-0677">Repeat</keyword>
<reference evidence="9" key="1">
    <citation type="submission" date="2021-05" db="EMBL/GenBank/DDBJ databases">
        <title>Comparative genomics of three Colletotrichum scovillei strains and genetic complementation revealed genes involved fungal growth and virulence on chili pepper.</title>
        <authorList>
            <person name="Hsieh D.-K."/>
            <person name="Chuang S.-C."/>
            <person name="Chen C.-Y."/>
            <person name="Chao Y.-T."/>
            <person name="Lu M.-Y.J."/>
            <person name="Lee M.-H."/>
            <person name="Shih M.-C."/>
        </authorList>
    </citation>
    <scope>NUCLEOTIDE SEQUENCE</scope>
    <source>
        <strain evidence="9">Coll-153</strain>
    </source>
</reference>
<dbReference type="PROSITE" id="PS01357">
    <property type="entry name" value="ZF_ZZ_1"/>
    <property type="match status" value="1"/>
</dbReference>
<evidence type="ECO:0000256" key="4">
    <source>
        <dbReference type="ARBA" id="ARBA00022833"/>
    </source>
</evidence>
<dbReference type="GO" id="GO:0008270">
    <property type="term" value="F:zinc ion binding"/>
    <property type="evidence" value="ECO:0007669"/>
    <property type="project" value="UniProtKB-KW"/>
</dbReference>
<dbReference type="InterPro" id="IPR043145">
    <property type="entry name" value="Znf_ZZ_sf"/>
</dbReference>
<evidence type="ECO:0000313" key="10">
    <source>
        <dbReference type="Proteomes" id="UP000699042"/>
    </source>
</evidence>
<dbReference type="Gene3D" id="3.30.60.90">
    <property type="match status" value="1"/>
</dbReference>
<dbReference type="SMART" id="SM00248">
    <property type="entry name" value="ANK"/>
    <property type="match status" value="6"/>
</dbReference>
<dbReference type="AlphaFoldDB" id="A0A9P7UKA3"/>
<dbReference type="PANTHER" id="PTHR24198:SF194">
    <property type="entry name" value="INVERSIN-A"/>
    <property type="match status" value="1"/>
</dbReference>
<evidence type="ECO:0000259" key="8">
    <source>
        <dbReference type="PROSITE" id="PS01357"/>
    </source>
</evidence>
<evidence type="ECO:0000256" key="3">
    <source>
        <dbReference type="ARBA" id="ARBA00022771"/>
    </source>
</evidence>
<evidence type="ECO:0000256" key="2">
    <source>
        <dbReference type="ARBA" id="ARBA00022737"/>
    </source>
</evidence>
<keyword evidence="1" id="KW-0479">Metal-binding</keyword>
<dbReference type="CDD" id="cd02249">
    <property type="entry name" value="ZZ"/>
    <property type="match status" value="1"/>
</dbReference>
<dbReference type="SUPFAM" id="SSF57850">
    <property type="entry name" value="RING/U-box"/>
    <property type="match status" value="1"/>
</dbReference>
<protein>
    <recommendedName>
        <fullName evidence="8">ZZ-type domain-containing protein</fullName>
    </recommendedName>
</protein>
<dbReference type="SMART" id="SM00291">
    <property type="entry name" value="ZnF_ZZ"/>
    <property type="match status" value="1"/>
</dbReference>
<dbReference type="SUPFAM" id="SSF48403">
    <property type="entry name" value="Ankyrin repeat"/>
    <property type="match status" value="1"/>
</dbReference>
<dbReference type="PANTHER" id="PTHR24198">
    <property type="entry name" value="ANKYRIN REPEAT AND PROTEIN KINASE DOMAIN-CONTAINING PROTEIN"/>
    <property type="match status" value="1"/>
</dbReference>
<keyword evidence="10" id="KW-1185">Reference proteome</keyword>
<accession>A0A9P7UKA3</accession>
<organism evidence="9 10">
    <name type="scientific">Colletotrichum scovillei</name>
    <dbReference type="NCBI Taxonomy" id="1209932"/>
    <lineage>
        <taxon>Eukaryota</taxon>
        <taxon>Fungi</taxon>
        <taxon>Dikarya</taxon>
        <taxon>Ascomycota</taxon>
        <taxon>Pezizomycotina</taxon>
        <taxon>Sordariomycetes</taxon>
        <taxon>Hypocreomycetidae</taxon>
        <taxon>Glomerellales</taxon>
        <taxon>Glomerellaceae</taxon>
        <taxon>Colletotrichum</taxon>
        <taxon>Colletotrichum acutatum species complex</taxon>
    </lineage>
</organism>
<dbReference type="Pfam" id="PF12796">
    <property type="entry name" value="Ank_2"/>
    <property type="match status" value="2"/>
</dbReference>
<comment type="caution">
    <text evidence="9">The sequence shown here is derived from an EMBL/GenBank/DDBJ whole genome shotgun (WGS) entry which is preliminary data.</text>
</comment>
<evidence type="ECO:0000313" key="9">
    <source>
        <dbReference type="EMBL" id="KAG7053530.1"/>
    </source>
</evidence>
<name>A0A9P7UKA3_9PEZI</name>
<dbReference type="Gene3D" id="1.25.40.20">
    <property type="entry name" value="Ankyrin repeat-containing domain"/>
    <property type="match status" value="2"/>
</dbReference>
<evidence type="ECO:0000256" key="6">
    <source>
        <dbReference type="PROSITE-ProRule" id="PRU00023"/>
    </source>
</evidence>
<feature type="repeat" description="ANK" evidence="6">
    <location>
        <begin position="293"/>
        <end position="326"/>
    </location>
</feature>
<keyword evidence="3" id="KW-0863">Zinc-finger</keyword>
<proteinExistence type="predicted"/>
<dbReference type="Proteomes" id="UP000699042">
    <property type="component" value="Unassembled WGS sequence"/>
</dbReference>
<sequence>MPSPSTSNASERSSSPQSHEGGARLHIDGCGNLPLRLSELALDNAVKAKRFLWDDKYIDDHGNTALLYATQGHPKHMLPKIRHHLKHGDDFNVACSQRCCTPLINLVRSGDDDPHSLNKLWEKGDTKPIIKELISAGAKVNLDNSLYGTALNKACYDGNLSMVQFLHRECGADVNFVSKGFMGNALQAACSDKKGVRQTETDKILKYLVVKAGANVDQKCGFFGTALNLACLLPANSTWSTLSNNLNANPTIADQMGRLPIHFAAVHSIMRYQGILQRLSEKGGDHLNSADKTGRTVLHWAAQSGDVKTVQNILSSGKVDVNQADKDGWTALCWAARGLTSKAKFAQKDSQHQVEVIEHLLNSGANGRVKCVREDTVKWCPVEIAYFHNSGKDVIAALSKASDPKELQKLKDERGRAGYQHDQMICSCCQSHVIGRVYSCRRCPDFQFCLKCYRHREKLHPGPDPRLPHHLEFAQIHPQQEFGEGFPDLPWPSKC</sequence>
<dbReference type="InterPro" id="IPR036770">
    <property type="entry name" value="Ankyrin_rpt-contain_sf"/>
</dbReference>